<reference evidence="9 10" key="1">
    <citation type="submission" date="2018-11" db="EMBL/GenBank/DDBJ databases">
        <title>Deinococcus shelandsis sp. nov., isolated from South Shetland Islands soil of Antarctica.</title>
        <authorList>
            <person name="Tian J."/>
        </authorList>
    </citation>
    <scope>NUCLEOTIDE SEQUENCE [LARGE SCALE GENOMIC DNA]</scope>
    <source>
        <strain evidence="9 10">S14-83T</strain>
    </source>
</reference>
<feature type="transmembrane region" description="Helical" evidence="5">
    <location>
        <begin position="198"/>
        <end position="219"/>
    </location>
</feature>
<dbReference type="PROSITE" id="PS50113">
    <property type="entry name" value="PAC"/>
    <property type="match status" value="1"/>
</dbReference>
<keyword evidence="3 5" id="KW-1133">Transmembrane helix</keyword>
<dbReference type="Gene3D" id="3.30.450.40">
    <property type="match status" value="1"/>
</dbReference>
<dbReference type="Pfam" id="PF00990">
    <property type="entry name" value="GGDEF"/>
    <property type="match status" value="1"/>
</dbReference>
<evidence type="ECO:0000313" key="10">
    <source>
        <dbReference type="Proteomes" id="UP000276417"/>
    </source>
</evidence>
<dbReference type="EMBL" id="CP034184">
    <property type="protein sequence ID" value="AZI44151.1"/>
    <property type="molecule type" value="Genomic_DNA"/>
</dbReference>
<dbReference type="InterPro" id="IPR003018">
    <property type="entry name" value="GAF"/>
</dbReference>
<accession>A0A3G8YR13</accession>
<dbReference type="InterPro" id="IPR035965">
    <property type="entry name" value="PAS-like_dom_sf"/>
</dbReference>
<dbReference type="OrthoDB" id="9812358at2"/>
<dbReference type="SMART" id="SM00091">
    <property type="entry name" value="PAS"/>
    <property type="match status" value="2"/>
</dbReference>
<dbReference type="NCBIfam" id="TIGR00229">
    <property type="entry name" value="sensory_box"/>
    <property type="match status" value="1"/>
</dbReference>
<evidence type="ECO:0000256" key="4">
    <source>
        <dbReference type="ARBA" id="ARBA00023136"/>
    </source>
</evidence>
<sequence>MSVSRFAQLNLSRLHPASLYVRSAALLLLTVLALLSVVSFARVTGRVETQQRDAQLINVAGQQRMLSQRIALLGQQLVLSQTSQRQSLREDLSKALNQMAEAHKKLIDVDSSLYPPQTPAQDVRDLYFGASALDGQVRAFLLAGWRLQQAPNRQLTQLNADLVTLQIAAQGSLLPALDVVVTIDGIHVRERLFQLDSVALGSLLLTLVTLGVVGLGLLFPMIRRQEQAVADLEREHNFVQQVMNNMGQGLGITGPDHLYRYVNPAYARMVGRTPESMIGMSSFELIEPAEHNGLMAARAERLAGRASRQNITFRRPDGQSVPTLTVVVPYETGEGVGGIAVITDLSERIRVEQQLRQRDRLYHTVAANFPDGTLMLFDSSLRYTLVDGTGLKSVGLSAELLEGKTPSEVYSPEVAALIEADYRAALLGQVTEREMVREGGIDLIRTLPLRTEPDPASPQSEAASGEVFGGMSITQDITLRRQAEIDLSRAATYTAALLEVSKLAQSEMSLEKVAIDAARVVGKAGDVDWGSLVVKEGDQLRIVAAWDKTEKTQEIDHFAVIMEEGLTRGQGLIWKVMQGQEGLFIDDYCSQSGAHEPFVQFGVRSVAFVPLTTLGEQQFLYVAVRRGERRPWTTEDQALFQAAASSVRINLERQHYLLELEHAALIDSLTGLGNRRAFEQDLARELERRRRSKDPVGVLMVDVDGLKQLNDCEGHERGDALLVTFAGTLSSSLRAEDRVYRLGGDEYAAILVRASSSGCETLMQRVRNAVAKTRVAGFPEVDASAGLAFAEGDDDQGSDLLNLADERMYLEKQEHRRLRTAAAIR</sequence>
<dbReference type="Gene3D" id="3.30.70.270">
    <property type="match status" value="1"/>
</dbReference>
<dbReference type="InterPro" id="IPR043128">
    <property type="entry name" value="Rev_trsase/Diguanyl_cyclase"/>
</dbReference>
<keyword evidence="2 5" id="KW-0812">Transmembrane</keyword>
<dbReference type="Gene3D" id="3.30.450.20">
    <property type="entry name" value="PAS domain"/>
    <property type="match status" value="2"/>
</dbReference>
<gene>
    <name evidence="9" type="ORF">EHF33_14700</name>
</gene>
<keyword evidence="4 5" id="KW-0472">Membrane</keyword>
<dbReference type="SUPFAM" id="SSF55781">
    <property type="entry name" value="GAF domain-like"/>
    <property type="match status" value="1"/>
</dbReference>
<name>A0A3G8YR13_9DEIO</name>
<dbReference type="InterPro" id="IPR000700">
    <property type="entry name" value="PAS-assoc_C"/>
</dbReference>
<dbReference type="RefSeq" id="WP_124873522.1">
    <property type="nucleotide sequence ID" value="NZ_CP034184.1"/>
</dbReference>
<dbReference type="PROSITE" id="PS50112">
    <property type="entry name" value="PAS"/>
    <property type="match status" value="1"/>
</dbReference>
<evidence type="ECO:0000259" key="7">
    <source>
        <dbReference type="PROSITE" id="PS50113"/>
    </source>
</evidence>
<dbReference type="InterPro" id="IPR029787">
    <property type="entry name" value="Nucleotide_cyclase"/>
</dbReference>
<dbReference type="GO" id="GO:0016020">
    <property type="term" value="C:membrane"/>
    <property type="evidence" value="ECO:0007669"/>
    <property type="project" value="UniProtKB-SubCell"/>
</dbReference>
<evidence type="ECO:0000256" key="1">
    <source>
        <dbReference type="ARBA" id="ARBA00004141"/>
    </source>
</evidence>
<protein>
    <submittedName>
        <fullName evidence="9">Diguanylate cyclase</fullName>
    </submittedName>
</protein>
<dbReference type="SUPFAM" id="SSF55073">
    <property type="entry name" value="Nucleotide cyclase"/>
    <property type="match status" value="1"/>
</dbReference>
<dbReference type="InterPro" id="IPR029016">
    <property type="entry name" value="GAF-like_dom_sf"/>
</dbReference>
<dbReference type="InterPro" id="IPR000160">
    <property type="entry name" value="GGDEF_dom"/>
</dbReference>
<comment type="subcellular location">
    <subcellularLocation>
        <location evidence="1">Membrane</location>
        <topology evidence="1">Multi-pass membrane protein</topology>
    </subcellularLocation>
</comment>
<dbReference type="PANTHER" id="PTHR44757:SF2">
    <property type="entry name" value="BIOFILM ARCHITECTURE MAINTENANCE PROTEIN MBAA"/>
    <property type="match status" value="1"/>
</dbReference>
<feature type="domain" description="PAS" evidence="6">
    <location>
        <begin position="235"/>
        <end position="305"/>
    </location>
</feature>
<evidence type="ECO:0000259" key="8">
    <source>
        <dbReference type="PROSITE" id="PS50887"/>
    </source>
</evidence>
<dbReference type="PROSITE" id="PS50887">
    <property type="entry name" value="GGDEF"/>
    <property type="match status" value="1"/>
</dbReference>
<dbReference type="InterPro" id="IPR052155">
    <property type="entry name" value="Biofilm_reg_signaling"/>
</dbReference>
<dbReference type="Pfam" id="PF08448">
    <property type="entry name" value="PAS_4"/>
    <property type="match status" value="1"/>
</dbReference>
<dbReference type="PANTHER" id="PTHR44757">
    <property type="entry name" value="DIGUANYLATE CYCLASE DGCP"/>
    <property type="match status" value="1"/>
</dbReference>
<dbReference type="Pfam" id="PF01590">
    <property type="entry name" value="GAF"/>
    <property type="match status" value="1"/>
</dbReference>
<evidence type="ECO:0000259" key="6">
    <source>
        <dbReference type="PROSITE" id="PS50112"/>
    </source>
</evidence>
<dbReference type="Pfam" id="PF13675">
    <property type="entry name" value="PilJ"/>
    <property type="match status" value="1"/>
</dbReference>
<dbReference type="CDD" id="cd00130">
    <property type="entry name" value="PAS"/>
    <property type="match status" value="1"/>
</dbReference>
<dbReference type="KEGG" id="dph:EHF33_14700"/>
<feature type="domain" description="PAC" evidence="7">
    <location>
        <begin position="307"/>
        <end position="357"/>
    </location>
</feature>
<keyword evidence="10" id="KW-1185">Reference proteome</keyword>
<feature type="domain" description="GGDEF" evidence="8">
    <location>
        <begin position="694"/>
        <end position="825"/>
    </location>
</feature>
<evidence type="ECO:0000256" key="2">
    <source>
        <dbReference type="ARBA" id="ARBA00022692"/>
    </source>
</evidence>
<dbReference type="NCBIfam" id="TIGR00254">
    <property type="entry name" value="GGDEF"/>
    <property type="match status" value="1"/>
</dbReference>
<organism evidence="9 10">
    <name type="scientific">Deinococcus psychrotolerans</name>
    <dbReference type="NCBI Taxonomy" id="2489213"/>
    <lineage>
        <taxon>Bacteria</taxon>
        <taxon>Thermotogati</taxon>
        <taxon>Deinococcota</taxon>
        <taxon>Deinococci</taxon>
        <taxon>Deinococcales</taxon>
        <taxon>Deinococcaceae</taxon>
        <taxon>Deinococcus</taxon>
    </lineage>
</organism>
<proteinExistence type="predicted"/>
<evidence type="ECO:0000256" key="3">
    <source>
        <dbReference type="ARBA" id="ARBA00022989"/>
    </source>
</evidence>
<evidence type="ECO:0000313" key="9">
    <source>
        <dbReference type="EMBL" id="AZI44151.1"/>
    </source>
</evidence>
<dbReference type="InterPro" id="IPR029095">
    <property type="entry name" value="NarX-like_N"/>
</dbReference>
<evidence type="ECO:0000256" key="5">
    <source>
        <dbReference type="SAM" id="Phobius"/>
    </source>
</evidence>
<dbReference type="SMART" id="SM00267">
    <property type="entry name" value="GGDEF"/>
    <property type="match status" value="1"/>
</dbReference>
<dbReference type="SUPFAM" id="SSF55785">
    <property type="entry name" value="PYP-like sensor domain (PAS domain)"/>
    <property type="match status" value="2"/>
</dbReference>
<dbReference type="AlphaFoldDB" id="A0A3G8YR13"/>
<dbReference type="InterPro" id="IPR013656">
    <property type="entry name" value="PAS_4"/>
</dbReference>
<dbReference type="Proteomes" id="UP000276417">
    <property type="component" value="Chromosome 2"/>
</dbReference>
<dbReference type="CDD" id="cd01949">
    <property type="entry name" value="GGDEF"/>
    <property type="match status" value="1"/>
</dbReference>
<dbReference type="InterPro" id="IPR000014">
    <property type="entry name" value="PAS"/>
</dbReference>